<dbReference type="RefSeq" id="WP_110370290.1">
    <property type="nucleotide sequence ID" value="NZ_QJJX01000019.1"/>
</dbReference>
<comment type="caution">
    <text evidence="1">The sequence shown here is derived from an EMBL/GenBank/DDBJ whole genome shotgun (WGS) entry which is preliminary data.</text>
</comment>
<proteinExistence type="predicted"/>
<sequence>MSSVVAIYRDERFSPNSVKNDRSILDAVLRKLHRHDVVAISEQQLNEQHRAALYLSMGRLPRTINLLKQFEHQNQAIVLNNAKALESFSRSHIHCVMQENGIAMPPEEGTRGYWVKRADFAAQTQDDVVYCKDKAEVDKTKEQFAQRGVHNLVVSAHVEGDLVKFYGVADSFFWHFYPTDTGHSKFGDEQHNGSAHHYPFNVQQLRHTVARLASLTGIEVYGGDCIINSDGRFFIIDFNDWPSFSPCCEQAAECIAHLANQLLATQTTRKITHE</sequence>
<evidence type="ECO:0000313" key="2">
    <source>
        <dbReference type="Proteomes" id="UP000248314"/>
    </source>
</evidence>
<protein>
    <recommendedName>
        <fullName evidence="3">Glutathione synthase/RimK-type ligase-like ATP-grasp enzyme</fullName>
    </recommendedName>
</protein>
<dbReference type="SUPFAM" id="SSF56059">
    <property type="entry name" value="Glutathione synthetase ATP-binding domain-like"/>
    <property type="match status" value="1"/>
</dbReference>
<evidence type="ECO:0000313" key="1">
    <source>
        <dbReference type="EMBL" id="PXX21426.1"/>
    </source>
</evidence>
<dbReference type="AlphaFoldDB" id="A0A318HWK3"/>
<name>A0A318HWK3_9BACT</name>
<dbReference type="Proteomes" id="UP000248314">
    <property type="component" value="Unassembled WGS sequence"/>
</dbReference>
<evidence type="ECO:0008006" key="3">
    <source>
        <dbReference type="Google" id="ProtNLM"/>
    </source>
</evidence>
<dbReference type="STRING" id="1122991.GCA_000613445_01904"/>
<accession>A0A318HWK3</accession>
<keyword evidence="2" id="KW-1185">Reference proteome</keyword>
<gene>
    <name evidence="1" type="ORF">EJ73_01707</name>
</gene>
<dbReference type="EMBL" id="QJJX01000019">
    <property type="protein sequence ID" value="PXX21426.1"/>
    <property type="molecule type" value="Genomic_DNA"/>
</dbReference>
<reference evidence="1 2" key="1">
    <citation type="submission" date="2018-05" db="EMBL/GenBank/DDBJ databases">
        <title>Genomic Encyclopedia of Type Strains, Phase I: the one thousand microbial genomes (KMG-I) project.</title>
        <authorList>
            <person name="Kyrpides N."/>
        </authorList>
    </citation>
    <scope>NUCLEOTIDE SEQUENCE [LARGE SCALE GENOMIC DNA]</scope>
    <source>
        <strain evidence="1 2">DSM 15611</strain>
    </source>
</reference>
<organism evidence="1 2">
    <name type="scientific">Hoylesella shahii DSM 15611 = JCM 12083</name>
    <dbReference type="NCBI Taxonomy" id="1122991"/>
    <lineage>
        <taxon>Bacteria</taxon>
        <taxon>Pseudomonadati</taxon>
        <taxon>Bacteroidota</taxon>
        <taxon>Bacteroidia</taxon>
        <taxon>Bacteroidales</taxon>
        <taxon>Prevotellaceae</taxon>
        <taxon>Hoylesella</taxon>
    </lineage>
</organism>